<dbReference type="RefSeq" id="WP_015351481.1">
    <property type="nucleotide sequence ID" value="NC_020126.1"/>
</dbReference>
<sequence>MAKKLSPSDAALHEYTSTGEDERFLLEPLKRAGPRPVLSAPREAKKNYAERLSRALAMMMADRLRPKYRGRQHTITPTADEQEHEASVSGEGGSKRVDVAVWHRRDGLLLDLSIKTLSFQDWDEKKKRAGRYTKNMSRNDHELQAEASRIHRRQPYAVLAGLMFMPMSSCDDGERDKSSFAHAVVTFRERSGRLGPDDLRYERFERFFIALYQYEGPEAGQVRFFDVARAPPRQRRPTHQETLSLAQVADALVEDVASRNNPEPEWADDKDNNTN</sequence>
<evidence type="ECO:0000256" key="1">
    <source>
        <dbReference type="SAM" id="MobiDB-lite"/>
    </source>
</evidence>
<dbReference type="STRING" id="1278073.MYSTI_05953"/>
<organism evidence="2 3">
    <name type="scientific">Myxococcus stipitatus (strain DSM 14675 / JCM 12634 / Mx s8)</name>
    <dbReference type="NCBI Taxonomy" id="1278073"/>
    <lineage>
        <taxon>Bacteria</taxon>
        <taxon>Pseudomonadati</taxon>
        <taxon>Myxococcota</taxon>
        <taxon>Myxococcia</taxon>
        <taxon>Myxococcales</taxon>
        <taxon>Cystobacterineae</taxon>
        <taxon>Myxococcaceae</taxon>
        <taxon>Myxococcus</taxon>
    </lineage>
</organism>
<dbReference type="KEGG" id="msd:MYSTI_05953"/>
<reference evidence="2 3" key="1">
    <citation type="journal article" date="2013" name="Genome Announc.">
        <title>Complete genome sequence of Myxococcus stipitatus strain DSM 14675, a fruiting myxobacterium.</title>
        <authorList>
            <person name="Huntley S."/>
            <person name="Kneip S."/>
            <person name="Treuner-Lange A."/>
            <person name="Sogaard-Andersen L."/>
        </authorList>
    </citation>
    <scope>NUCLEOTIDE SEQUENCE [LARGE SCALE GENOMIC DNA]</scope>
    <source>
        <strain evidence="3">DSM 14675 / JCM 12634 / Mx s8</strain>
    </source>
</reference>
<dbReference type="EMBL" id="CP004025">
    <property type="protein sequence ID" value="AGC47226.1"/>
    <property type="molecule type" value="Genomic_DNA"/>
</dbReference>
<dbReference type="PATRIC" id="fig|1278073.3.peg.6034"/>
<evidence type="ECO:0000313" key="3">
    <source>
        <dbReference type="Proteomes" id="UP000011131"/>
    </source>
</evidence>
<proteinExistence type="predicted"/>
<keyword evidence="3" id="KW-1185">Reference proteome</keyword>
<dbReference type="AlphaFoldDB" id="L7UE82"/>
<accession>L7UE82</accession>
<name>L7UE82_MYXSD</name>
<protein>
    <submittedName>
        <fullName evidence="2">Uncharacterized protein</fullName>
    </submittedName>
</protein>
<dbReference type="Proteomes" id="UP000011131">
    <property type="component" value="Chromosome"/>
</dbReference>
<dbReference type="eggNOG" id="ENOG502ZCDQ">
    <property type="taxonomic scope" value="Bacteria"/>
</dbReference>
<evidence type="ECO:0000313" key="2">
    <source>
        <dbReference type="EMBL" id="AGC47226.1"/>
    </source>
</evidence>
<feature type="region of interest" description="Disordered" evidence="1">
    <location>
        <begin position="256"/>
        <end position="275"/>
    </location>
</feature>
<dbReference type="HOGENOM" id="CLU_1011311_0_0_7"/>
<dbReference type="OrthoDB" id="4467760at2"/>
<gene>
    <name evidence="2" type="ordered locus">MYSTI_05953</name>
</gene>